<comment type="caution">
    <text evidence="1">The sequence shown here is derived from an EMBL/GenBank/DDBJ whole genome shotgun (WGS) entry which is preliminary data.</text>
</comment>
<name>A0A3N1VQC2_9BACT</name>
<dbReference type="EMBL" id="RJVA01000009">
    <property type="protein sequence ID" value="ROR03261.1"/>
    <property type="molecule type" value="Genomic_DNA"/>
</dbReference>
<dbReference type="RefSeq" id="WP_123289052.1">
    <property type="nucleotide sequence ID" value="NZ_RJVA01000009.1"/>
</dbReference>
<keyword evidence="2" id="KW-1185">Reference proteome</keyword>
<reference evidence="1 2" key="1">
    <citation type="submission" date="2018-11" db="EMBL/GenBank/DDBJ databases">
        <title>Genomic Encyclopedia of Type Strains, Phase IV (KMG-IV): sequencing the most valuable type-strain genomes for metagenomic binning, comparative biology and taxonomic classification.</title>
        <authorList>
            <person name="Goeker M."/>
        </authorList>
    </citation>
    <scope>NUCLEOTIDE SEQUENCE [LARGE SCALE GENOMIC DNA]</scope>
    <source>
        <strain evidence="1 2">DSM 22027</strain>
    </source>
</reference>
<evidence type="ECO:0000313" key="2">
    <source>
        <dbReference type="Proteomes" id="UP000276223"/>
    </source>
</evidence>
<evidence type="ECO:0000313" key="1">
    <source>
        <dbReference type="EMBL" id="ROR03261.1"/>
    </source>
</evidence>
<organism evidence="1 2">
    <name type="scientific">Desulfosoma caldarium</name>
    <dbReference type="NCBI Taxonomy" id="610254"/>
    <lineage>
        <taxon>Bacteria</taxon>
        <taxon>Pseudomonadati</taxon>
        <taxon>Thermodesulfobacteriota</taxon>
        <taxon>Syntrophobacteria</taxon>
        <taxon>Syntrophobacterales</taxon>
        <taxon>Syntrophobacteraceae</taxon>
        <taxon>Desulfosoma</taxon>
    </lineage>
</organism>
<gene>
    <name evidence="1" type="ORF">EDC27_0526</name>
</gene>
<sequence length="171" mass="19067">MNVQDVGSALNRGLAILDQIQREYPKGEFDREMLHGDMDFRYRRIHELRRLLDALPTEVRRFATFAHALPYEKAMVVRVLRLLQEDPAVFRGASAKDPQALKAVAEEVAQKIAGQLSEVVQIISRMRLAGILTATWEISEPYRPVVAAYVSGAESAEGSRLDDGGACRESA</sequence>
<accession>A0A3N1VQC2</accession>
<dbReference type="OrthoDB" id="5519879at2"/>
<dbReference type="Proteomes" id="UP000276223">
    <property type="component" value="Unassembled WGS sequence"/>
</dbReference>
<protein>
    <submittedName>
        <fullName evidence="1">Uncharacterized protein</fullName>
    </submittedName>
</protein>
<dbReference type="AlphaFoldDB" id="A0A3N1VQC2"/>
<proteinExistence type="predicted"/>